<comment type="caution">
    <text evidence="2">The sequence shown here is derived from an EMBL/GenBank/DDBJ whole genome shotgun (WGS) entry which is preliminary data.</text>
</comment>
<accession>A0ABX0JIQ7</accession>
<name>A0ABX0JIQ7_9PROT</name>
<keyword evidence="1" id="KW-1133">Transmembrane helix</keyword>
<keyword evidence="1" id="KW-0812">Transmembrane</keyword>
<dbReference type="EMBL" id="WOTB01000002">
    <property type="protein sequence ID" value="NHN83498.1"/>
    <property type="molecule type" value="Genomic_DNA"/>
</dbReference>
<dbReference type="RefSeq" id="WP_173581924.1">
    <property type="nucleotide sequence ID" value="NZ_WOTB01000002.1"/>
</dbReference>
<sequence length="57" mass="7275">MILFLVFFSIVSWASIFVFYWRWQIRDWIDCRFDIFERLQQRRERAEQKRKARQDGS</sequence>
<proteinExistence type="predicted"/>
<keyword evidence="3" id="KW-1185">Reference proteome</keyword>
<gene>
    <name evidence="2" type="ORF">GOB93_02440</name>
</gene>
<keyword evidence="1" id="KW-0472">Membrane</keyword>
<protein>
    <submittedName>
        <fullName evidence="2">Uncharacterized protein</fullName>
    </submittedName>
</protein>
<evidence type="ECO:0000313" key="2">
    <source>
        <dbReference type="EMBL" id="NHN83498.1"/>
    </source>
</evidence>
<organism evidence="2 3">
    <name type="scientific">Acetobacter musti</name>
    <dbReference type="NCBI Taxonomy" id="864732"/>
    <lineage>
        <taxon>Bacteria</taxon>
        <taxon>Pseudomonadati</taxon>
        <taxon>Pseudomonadota</taxon>
        <taxon>Alphaproteobacteria</taxon>
        <taxon>Acetobacterales</taxon>
        <taxon>Acetobacteraceae</taxon>
        <taxon>Acetobacter</taxon>
    </lineage>
</organism>
<evidence type="ECO:0000256" key="1">
    <source>
        <dbReference type="SAM" id="Phobius"/>
    </source>
</evidence>
<feature type="transmembrane region" description="Helical" evidence="1">
    <location>
        <begin position="6"/>
        <end position="23"/>
    </location>
</feature>
<reference evidence="2 3" key="1">
    <citation type="journal article" date="2020" name="Int. J. Syst. Evol. Microbiol.">
        <title>Novel acetic acid bacteria from cider fermentations: Acetobacter conturbans sp. nov. and Acetobacter fallax sp. nov.</title>
        <authorList>
            <person name="Sombolestani A.S."/>
            <person name="Cleenwerck I."/>
            <person name="Cnockaert M."/>
            <person name="Borremans W."/>
            <person name="Wieme A.D."/>
            <person name="De Vuyst L."/>
            <person name="Vandamme P."/>
        </authorList>
    </citation>
    <scope>NUCLEOTIDE SEQUENCE [LARGE SCALE GENOMIC DNA]</scope>
    <source>
        <strain evidence="2 3">LMG 30640</strain>
    </source>
</reference>
<dbReference type="Proteomes" id="UP000635278">
    <property type="component" value="Unassembled WGS sequence"/>
</dbReference>
<evidence type="ECO:0000313" key="3">
    <source>
        <dbReference type="Proteomes" id="UP000635278"/>
    </source>
</evidence>